<dbReference type="InterPro" id="IPR014709">
    <property type="entry name" value="Glutathione_synthase_C_euk"/>
</dbReference>
<dbReference type="EMBL" id="JAFJZO010000014">
    <property type="protein sequence ID" value="KAG5509426.1"/>
    <property type="molecule type" value="Genomic_DNA"/>
</dbReference>
<keyword evidence="6 9" id="KW-0547">Nucleotide-binding</keyword>
<evidence type="ECO:0000256" key="7">
    <source>
        <dbReference type="ARBA" id="ARBA00022840"/>
    </source>
</evidence>
<keyword evidence="12" id="KW-0472">Membrane</keyword>
<dbReference type="InterPro" id="IPR016185">
    <property type="entry name" value="PreATP-grasp_dom_sf"/>
</dbReference>
<dbReference type="InterPro" id="IPR005615">
    <property type="entry name" value="Glutathione_synthase"/>
</dbReference>
<keyword evidence="3 9" id="KW-0436">Ligase</keyword>
<dbReference type="Gene3D" id="3.30.470.20">
    <property type="entry name" value="ATP-grasp fold, B domain"/>
    <property type="match status" value="2"/>
</dbReference>
<dbReference type="PANTHER" id="PTHR11130:SF0">
    <property type="entry name" value="GLUTATHIONE SYNTHETASE"/>
    <property type="match status" value="1"/>
</dbReference>
<feature type="binding site" evidence="10">
    <location>
        <position position="483"/>
    </location>
    <ligand>
        <name>ATP</name>
        <dbReference type="ChEBI" id="CHEBI:30616"/>
    </ligand>
</feature>
<dbReference type="PANTHER" id="PTHR11130">
    <property type="entry name" value="GLUTATHIONE SYNTHETASE"/>
    <property type="match status" value="1"/>
</dbReference>
<feature type="transmembrane region" description="Helical" evidence="12">
    <location>
        <begin position="556"/>
        <end position="582"/>
    </location>
</feature>
<evidence type="ECO:0000256" key="6">
    <source>
        <dbReference type="ARBA" id="ARBA00022741"/>
    </source>
</evidence>
<dbReference type="GeneID" id="94292762"/>
<organism evidence="14 15">
    <name type="scientific">Porcisia hertigi</name>
    <dbReference type="NCBI Taxonomy" id="2761500"/>
    <lineage>
        <taxon>Eukaryota</taxon>
        <taxon>Discoba</taxon>
        <taxon>Euglenozoa</taxon>
        <taxon>Kinetoplastea</taxon>
        <taxon>Metakinetoplastina</taxon>
        <taxon>Trypanosomatida</taxon>
        <taxon>Trypanosomatidae</taxon>
        <taxon>Leishmaniinae</taxon>
        <taxon>Porcisia</taxon>
    </lineage>
</organism>
<evidence type="ECO:0000256" key="1">
    <source>
        <dbReference type="ARBA" id="ARBA00004965"/>
    </source>
</evidence>
<dbReference type="Gene3D" id="1.10.1080.10">
    <property type="entry name" value="Glutathione Synthetase, Chain A, domain 3"/>
    <property type="match status" value="2"/>
</dbReference>
<comment type="catalytic activity">
    <reaction evidence="9">
        <text>gamma-L-glutamyl-L-cysteine + glycine + ATP = glutathione + ADP + phosphate + H(+)</text>
        <dbReference type="Rhea" id="RHEA:13557"/>
        <dbReference type="ChEBI" id="CHEBI:15378"/>
        <dbReference type="ChEBI" id="CHEBI:30616"/>
        <dbReference type="ChEBI" id="CHEBI:43474"/>
        <dbReference type="ChEBI" id="CHEBI:57305"/>
        <dbReference type="ChEBI" id="CHEBI:57925"/>
        <dbReference type="ChEBI" id="CHEBI:58173"/>
        <dbReference type="ChEBI" id="CHEBI:456216"/>
        <dbReference type="EC" id="6.3.2.3"/>
    </reaction>
</comment>
<keyword evidence="12" id="KW-0812">Transmembrane</keyword>
<dbReference type="GO" id="GO:0043295">
    <property type="term" value="F:glutathione binding"/>
    <property type="evidence" value="ECO:0007669"/>
    <property type="project" value="UniProtKB-UniRule"/>
</dbReference>
<evidence type="ECO:0000256" key="8">
    <source>
        <dbReference type="ARBA" id="ARBA00022842"/>
    </source>
</evidence>
<feature type="binding site" evidence="10">
    <location>
        <position position="338"/>
    </location>
    <ligand>
        <name>ATP</name>
        <dbReference type="ChEBI" id="CHEBI:30616"/>
    </ligand>
</feature>
<dbReference type="Gene3D" id="3.30.1490.50">
    <property type="match status" value="1"/>
</dbReference>
<evidence type="ECO:0000313" key="14">
    <source>
        <dbReference type="EMBL" id="KAG5509426.1"/>
    </source>
</evidence>
<dbReference type="AlphaFoldDB" id="A0A836IWX4"/>
<dbReference type="GO" id="GO:0004363">
    <property type="term" value="F:glutathione synthase activity"/>
    <property type="evidence" value="ECO:0007669"/>
    <property type="project" value="UniProtKB-UniRule"/>
</dbReference>
<evidence type="ECO:0000256" key="9">
    <source>
        <dbReference type="PIRNR" id="PIRNR001558"/>
    </source>
</evidence>
<keyword evidence="4 9" id="KW-0317">Glutathione biosynthesis</keyword>
<name>A0A836IWX4_9TRYP</name>
<comment type="cofactor">
    <cofactor evidence="9 11">
        <name>Mg(2+)</name>
        <dbReference type="ChEBI" id="CHEBI:18420"/>
    </cofactor>
    <text evidence="9 11">Binds 1 Mg(2+) ion per subunit.</text>
</comment>
<dbReference type="GO" id="GO:0000287">
    <property type="term" value="F:magnesium ion binding"/>
    <property type="evidence" value="ECO:0007669"/>
    <property type="project" value="UniProtKB-UniRule"/>
</dbReference>
<reference evidence="14 15" key="1">
    <citation type="submission" date="2021-02" db="EMBL/GenBank/DDBJ databases">
        <title>Porcisia hertigi Genome sequencing and assembly.</title>
        <authorList>
            <person name="Almutairi H."/>
            <person name="Gatherer D."/>
        </authorList>
    </citation>
    <scope>NUCLEOTIDE SEQUENCE [LARGE SCALE GENOMIC DNA]</scope>
    <source>
        <strain evidence="14 15">C119</strain>
    </source>
</reference>
<feature type="binding site" evidence="10">
    <location>
        <position position="517"/>
    </location>
    <ligand>
        <name>ATP</name>
        <dbReference type="ChEBI" id="CHEBI:30616"/>
    </ligand>
</feature>
<feature type="binding site" evidence="10">
    <location>
        <begin position="455"/>
        <end position="458"/>
    </location>
    <ligand>
        <name>ATP</name>
        <dbReference type="ChEBI" id="CHEBI:30616"/>
    </ligand>
</feature>
<evidence type="ECO:0000256" key="11">
    <source>
        <dbReference type="PIRSR" id="PIRSR001558-2"/>
    </source>
</evidence>
<dbReference type="SUPFAM" id="SSF52440">
    <property type="entry name" value="PreATP-grasp domain"/>
    <property type="match status" value="1"/>
</dbReference>
<dbReference type="Gene3D" id="3.40.50.1760">
    <property type="entry name" value="Glutathione synthase, substrate-binding domain superfamily, eukaryotic"/>
    <property type="match status" value="1"/>
</dbReference>
<dbReference type="Pfam" id="PF03199">
    <property type="entry name" value="GSH_synthase"/>
    <property type="match status" value="1"/>
</dbReference>
<comment type="caution">
    <text evidence="14">The sequence shown here is derived from an EMBL/GenBank/DDBJ whole genome shotgun (WGS) entry which is preliminary data.</text>
</comment>
<dbReference type="PIRSF" id="PIRSF001558">
    <property type="entry name" value="GSHase"/>
    <property type="match status" value="1"/>
</dbReference>
<protein>
    <recommendedName>
        <fullName evidence="9">Glutathione synthetase</fullName>
        <shortName evidence="9">GSH-S</shortName>
        <ecNumber evidence="9">6.3.2.3</ecNumber>
    </recommendedName>
</protein>
<evidence type="ECO:0000256" key="10">
    <source>
        <dbReference type="PIRSR" id="PIRSR001558-1"/>
    </source>
</evidence>
<dbReference type="UniPathway" id="UPA00142">
    <property type="reaction ID" value="UER00210"/>
</dbReference>
<comment type="similarity">
    <text evidence="2 9">Belongs to the eukaryotic GSH synthase family.</text>
</comment>
<dbReference type="InterPro" id="IPR014042">
    <property type="entry name" value="Glutathione_synthase_a-hlx"/>
</dbReference>
<dbReference type="OrthoDB" id="2020073at2759"/>
<evidence type="ECO:0000256" key="12">
    <source>
        <dbReference type="SAM" id="Phobius"/>
    </source>
</evidence>
<dbReference type="GO" id="GO:0005829">
    <property type="term" value="C:cytosol"/>
    <property type="evidence" value="ECO:0007669"/>
    <property type="project" value="TreeGrafter"/>
</dbReference>
<dbReference type="SUPFAM" id="SSF56059">
    <property type="entry name" value="Glutathione synthetase ATP-binding domain-like"/>
    <property type="match status" value="1"/>
</dbReference>
<feature type="domain" description="Glutathione synthase substrate-binding" evidence="13">
    <location>
        <begin position="212"/>
        <end position="335"/>
    </location>
</feature>
<feature type="binding site" evidence="10">
    <location>
        <position position="227"/>
    </location>
    <ligand>
        <name>substrate</name>
    </ligand>
</feature>
<proteinExistence type="inferred from homology"/>
<dbReference type="KEGG" id="phet:94292762"/>
<dbReference type="GO" id="GO:0005524">
    <property type="term" value="F:ATP binding"/>
    <property type="evidence" value="ECO:0007669"/>
    <property type="project" value="UniProtKB-UniRule"/>
</dbReference>
<evidence type="ECO:0000313" key="15">
    <source>
        <dbReference type="Proteomes" id="UP000674318"/>
    </source>
</evidence>
<evidence type="ECO:0000256" key="2">
    <source>
        <dbReference type="ARBA" id="ARBA00010385"/>
    </source>
</evidence>
<keyword evidence="15" id="KW-1185">Reference proteome</keyword>
<accession>A0A836IWX4</accession>
<evidence type="ECO:0000256" key="5">
    <source>
        <dbReference type="ARBA" id="ARBA00022723"/>
    </source>
</evidence>
<evidence type="ECO:0000256" key="3">
    <source>
        <dbReference type="ARBA" id="ARBA00022598"/>
    </source>
</evidence>
<gene>
    <name evidence="14" type="ORF">JKF63_06736</name>
</gene>
<keyword evidence="5 9" id="KW-0479">Metal-binding</keyword>
<feature type="binding site" evidence="11">
    <location>
        <position position="420"/>
    </location>
    <ligand>
        <name>Mg(2+)</name>
        <dbReference type="ChEBI" id="CHEBI:18420"/>
    </ligand>
</feature>
<feature type="binding site" evidence="10">
    <location>
        <position position="509"/>
    </location>
    <ligand>
        <name>substrate</name>
    </ligand>
</feature>
<evidence type="ECO:0000259" key="13">
    <source>
        <dbReference type="Pfam" id="PF03199"/>
    </source>
</evidence>
<dbReference type="RefSeq" id="XP_067758578.1">
    <property type="nucleotide sequence ID" value="XM_067902685.1"/>
</dbReference>
<evidence type="ECO:0000256" key="4">
    <source>
        <dbReference type="ARBA" id="ARBA00022684"/>
    </source>
</evidence>
<sequence>MKAEVLSQLYSRQLLWNEAINRTARNFKFLRDSMRATAESDRVFTGRLLSILEKVYMTTPVGANAPVYQPLMLGIFRTDYMRSIDPEINNPVCPVDVPSTVSLATETARQWKNIEINTISCSFAGLSPLVQQLHAYLQKYRAASVGVGAEDGAATDITRRGESAYITDTVHNSAVQVPAALAETMAIWRNTVPYSYFLRQYHQRTGVMLKPIVLVVVQEKEVNTADQYKLLLELLETHGVLSLRRTLAELHKTIRQEHATFADHDFGGGTVGKRDLRVTPHPAFAVVEEKYVVAVAYFRSTYVPKDLSTEAEWQAREWIEESNAVKCPSIPYHLMTFKKMQQLMSNVEEVLAPVSFGGDQKKAAAVSEHFVPQYSLNKDDYARSAVGRETVKGREMDDPEHWIADAVAHPDRYVLKPQLEGGGNLISGEAMQRLLRDTRSDNPLYEKIRREYILMRMIDYSVVTGIFFRQNEVHVLENNACSELGIFGITLSFNADNYILNEAAGSIVRTKPADVQDGGVMAGVAALSSVQVIGQGSNHPALSPGLSRVKGKGCSWLLTSTGGAMTIVGAAAATAAAVAWLVKRRV</sequence>
<dbReference type="Proteomes" id="UP000674318">
    <property type="component" value="Unassembled WGS sequence"/>
</dbReference>
<feature type="binding site" evidence="10">
    <location>
        <position position="511"/>
    </location>
    <ligand>
        <name>ATP</name>
        <dbReference type="ChEBI" id="CHEBI:30616"/>
    </ligand>
</feature>
<dbReference type="InterPro" id="IPR037013">
    <property type="entry name" value="GSH-S_sub-bd_sf"/>
</dbReference>
<comment type="pathway">
    <text evidence="1 9">Sulfur metabolism; glutathione biosynthesis; glutathione from L-cysteine and L-glutamate: step 2/2.</text>
</comment>
<dbReference type="EC" id="6.3.2.3" evidence="9"/>
<dbReference type="InterPro" id="IPR004887">
    <property type="entry name" value="GSH_synth_subst-bd"/>
</dbReference>
<dbReference type="Pfam" id="PF03917">
    <property type="entry name" value="GSH_synth_ATP"/>
    <property type="match status" value="1"/>
</dbReference>
<keyword evidence="7 9" id="KW-0067">ATP-binding</keyword>
<keyword evidence="8 9" id="KW-0460">Magnesium</keyword>
<keyword evidence="12" id="KW-1133">Transmembrane helix</keyword>